<gene>
    <name evidence="1" type="ORF">TARUN_5194</name>
</gene>
<reference evidence="1 2" key="1">
    <citation type="journal article" date="2018" name="PLoS Pathog.">
        <title>Evolution of structural diversity of trichothecenes, a family of toxins produced by plant pathogenic and entomopathogenic fungi.</title>
        <authorList>
            <person name="Proctor R.H."/>
            <person name="McCormick S.P."/>
            <person name="Kim H.S."/>
            <person name="Cardoza R.E."/>
            <person name="Stanley A.M."/>
            <person name="Lindo L."/>
            <person name="Kelly A."/>
            <person name="Brown D.W."/>
            <person name="Lee T."/>
            <person name="Vaughan M.M."/>
            <person name="Alexander N.J."/>
            <person name="Busman M."/>
            <person name="Gutierrez S."/>
        </authorList>
    </citation>
    <scope>NUCLEOTIDE SEQUENCE [LARGE SCALE GENOMIC DNA]</scope>
    <source>
        <strain evidence="1 2">IBT 40837</strain>
    </source>
</reference>
<accession>A0A395NLV1</accession>
<dbReference type="EMBL" id="PXOA01000309">
    <property type="protein sequence ID" value="RFU77036.1"/>
    <property type="molecule type" value="Genomic_DNA"/>
</dbReference>
<proteinExistence type="predicted"/>
<dbReference type="OrthoDB" id="5049336at2759"/>
<sequence>MTASKAPPISALRALEPRPGGHWTVYGQEGAVLSLSYMMDNVTEAITYTLHQCKTEEEIRKHCASFVYEYTDVCESAYNCQNVDQMPIEIPDIHEAASQLYHTRPERPTGQYSTNHIQQFQEGFLFGNQTAIISPPTSQVQSTSLAPQTRVYQQDQGYSMPNNPQASPEAFASGTVDWPLNNDFFSTTCISGHYNAFGWIAAELASSKPKWQSRF</sequence>
<name>A0A395NLV1_TRIAR</name>
<evidence type="ECO:0000313" key="2">
    <source>
        <dbReference type="Proteomes" id="UP000266272"/>
    </source>
</evidence>
<comment type="caution">
    <text evidence="1">The sequence shown here is derived from an EMBL/GenBank/DDBJ whole genome shotgun (WGS) entry which is preliminary data.</text>
</comment>
<protein>
    <submittedName>
        <fullName evidence="1">Uncharacterized protein</fullName>
    </submittedName>
</protein>
<dbReference type="Proteomes" id="UP000266272">
    <property type="component" value="Unassembled WGS sequence"/>
</dbReference>
<keyword evidence="2" id="KW-1185">Reference proteome</keyword>
<organism evidence="1 2">
    <name type="scientific">Trichoderma arundinaceum</name>
    <dbReference type="NCBI Taxonomy" id="490622"/>
    <lineage>
        <taxon>Eukaryota</taxon>
        <taxon>Fungi</taxon>
        <taxon>Dikarya</taxon>
        <taxon>Ascomycota</taxon>
        <taxon>Pezizomycotina</taxon>
        <taxon>Sordariomycetes</taxon>
        <taxon>Hypocreomycetidae</taxon>
        <taxon>Hypocreales</taxon>
        <taxon>Hypocreaceae</taxon>
        <taxon>Trichoderma</taxon>
    </lineage>
</organism>
<dbReference type="STRING" id="490622.A0A395NLV1"/>
<dbReference type="AlphaFoldDB" id="A0A395NLV1"/>
<evidence type="ECO:0000313" key="1">
    <source>
        <dbReference type="EMBL" id="RFU77036.1"/>
    </source>
</evidence>